<evidence type="ECO:0000313" key="1">
    <source>
        <dbReference type="EMBL" id="KAK8213227.1"/>
    </source>
</evidence>
<evidence type="ECO:0000313" key="2">
    <source>
        <dbReference type="Proteomes" id="UP001320706"/>
    </source>
</evidence>
<sequence>MAAVTDHAEAPKSPAEVFQMAHEAVDFIRTKIPAEFHRPRVAIVCGSGLGGIANTVRDDEKHAINYSDIPYFPKTTVQGHAGQLLFAYMGDAKVPVVLLLGRAHFYEGHSMELVTFATRVCKVLGVETMIVTNAAGGLNPDYSVGDIVVLSDHLNLAGLVGFHPLRGPNADDFGVRFPPLSDAYDLELRQKAYQVWDRIRPTHSHRRLHEGVYAFVCGPSYETRAECRLLRGLGADTVGMSTVPEIIVARHSGIRILALSLVTNSAVLEPVARGNDTKLHGLTRAEMVAKLSEGMANHEEVLEAGRQAAGDMQSLVQQIVSDL</sequence>
<gene>
    <name evidence="1" type="primary">PNP1</name>
    <name evidence="1" type="ORF">M8818_002525</name>
</gene>
<keyword evidence="1" id="KW-0328">Glycosyltransferase</keyword>
<name>A0ACC3SG57_9PEZI</name>
<dbReference type="EC" id="2.4.2.1" evidence="1"/>
<reference evidence="1" key="1">
    <citation type="submission" date="2024-02" db="EMBL/GenBank/DDBJ databases">
        <title>Metagenome Assembled Genome of Zalaria obscura JY119.</title>
        <authorList>
            <person name="Vighnesh L."/>
            <person name="Jagadeeshwari U."/>
            <person name="Venkata Ramana C."/>
            <person name="Sasikala C."/>
        </authorList>
    </citation>
    <scope>NUCLEOTIDE SEQUENCE</scope>
    <source>
        <strain evidence="1">JY119</strain>
    </source>
</reference>
<organism evidence="1 2">
    <name type="scientific">Zalaria obscura</name>
    <dbReference type="NCBI Taxonomy" id="2024903"/>
    <lineage>
        <taxon>Eukaryota</taxon>
        <taxon>Fungi</taxon>
        <taxon>Dikarya</taxon>
        <taxon>Ascomycota</taxon>
        <taxon>Pezizomycotina</taxon>
        <taxon>Dothideomycetes</taxon>
        <taxon>Dothideomycetidae</taxon>
        <taxon>Dothideales</taxon>
        <taxon>Zalariaceae</taxon>
        <taxon>Zalaria</taxon>
    </lineage>
</organism>
<protein>
    <submittedName>
        <fullName evidence="1">Purine nucleoside phosphorylase</fullName>
        <ecNumber evidence="1">2.4.2.1</ecNumber>
    </submittedName>
</protein>
<proteinExistence type="predicted"/>
<comment type="caution">
    <text evidence="1">The sequence shown here is derived from an EMBL/GenBank/DDBJ whole genome shotgun (WGS) entry which is preliminary data.</text>
</comment>
<keyword evidence="2" id="KW-1185">Reference proteome</keyword>
<accession>A0ACC3SG57</accession>
<keyword evidence="1" id="KW-0808">Transferase</keyword>
<dbReference type="Proteomes" id="UP001320706">
    <property type="component" value="Unassembled WGS sequence"/>
</dbReference>
<dbReference type="EMBL" id="JAMKPW020000011">
    <property type="protein sequence ID" value="KAK8213227.1"/>
    <property type="molecule type" value="Genomic_DNA"/>
</dbReference>